<protein>
    <recommendedName>
        <fullName evidence="4">DUF3575 domain-containing protein</fullName>
    </recommendedName>
</protein>
<comment type="caution">
    <text evidence="2">The sequence shown here is derived from an EMBL/GenBank/DDBJ whole genome shotgun (WGS) entry which is preliminary data.</text>
</comment>
<dbReference type="Proteomes" id="UP000321580">
    <property type="component" value="Unassembled WGS sequence"/>
</dbReference>
<feature type="chain" id="PRO_5022706157" description="DUF3575 domain-containing protein" evidence="1">
    <location>
        <begin position="22"/>
        <end position="237"/>
    </location>
</feature>
<accession>A0A5C6RKX9</accession>
<evidence type="ECO:0000313" key="3">
    <source>
        <dbReference type="Proteomes" id="UP000321580"/>
    </source>
</evidence>
<evidence type="ECO:0000256" key="1">
    <source>
        <dbReference type="SAM" id="SignalP"/>
    </source>
</evidence>
<name>A0A5C6RKX9_9BACT</name>
<reference evidence="2 3" key="1">
    <citation type="submission" date="2019-08" db="EMBL/GenBank/DDBJ databases">
        <title>Genome of Phaeodactylibacter luteus.</title>
        <authorList>
            <person name="Bowman J.P."/>
        </authorList>
    </citation>
    <scope>NUCLEOTIDE SEQUENCE [LARGE SCALE GENOMIC DNA]</scope>
    <source>
        <strain evidence="2 3">KCTC 42180</strain>
    </source>
</reference>
<keyword evidence="1" id="KW-0732">Signal</keyword>
<dbReference type="RefSeq" id="WP_147167593.1">
    <property type="nucleotide sequence ID" value="NZ_VOOR01000020.1"/>
</dbReference>
<proteinExistence type="predicted"/>
<gene>
    <name evidence="2" type="ORF">FRY97_11075</name>
</gene>
<sequence>MIRTSFFTVAFLFFLTQAGLAQSSLSIALQRLPGLSFSETFSNGGLLSTTVEIYEIGYPAYGLSLSFISEPDAQGWYWGAGIAAIGAGRYNTSQRISFSGLETVRQEGEWKRASATFQMEAGLAADFTADGRLQGFAGAMLQPSFSYRSFNPLNVSGVPYQGWMFRTGLGALGRLRYQLAGRCSLEASLGLAMINILWENHKLESAAAIEGAFETRTFGLQVSPRMAGGSLGLAISL</sequence>
<keyword evidence="3" id="KW-1185">Reference proteome</keyword>
<organism evidence="2 3">
    <name type="scientific">Phaeodactylibacter luteus</name>
    <dbReference type="NCBI Taxonomy" id="1564516"/>
    <lineage>
        <taxon>Bacteria</taxon>
        <taxon>Pseudomonadati</taxon>
        <taxon>Bacteroidota</taxon>
        <taxon>Saprospiria</taxon>
        <taxon>Saprospirales</taxon>
        <taxon>Haliscomenobacteraceae</taxon>
        <taxon>Phaeodactylibacter</taxon>
    </lineage>
</organism>
<feature type="signal peptide" evidence="1">
    <location>
        <begin position="1"/>
        <end position="21"/>
    </location>
</feature>
<dbReference type="SUPFAM" id="SSF103515">
    <property type="entry name" value="Autotransporter"/>
    <property type="match status" value="1"/>
</dbReference>
<dbReference type="AlphaFoldDB" id="A0A5C6RKX9"/>
<dbReference type="InterPro" id="IPR036709">
    <property type="entry name" value="Autotransporte_beta_dom_sf"/>
</dbReference>
<evidence type="ECO:0000313" key="2">
    <source>
        <dbReference type="EMBL" id="TXB63038.1"/>
    </source>
</evidence>
<evidence type="ECO:0008006" key="4">
    <source>
        <dbReference type="Google" id="ProtNLM"/>
    </source>
</evidence>
<dbReference type="EMBL" id="VOOR01000020">
    <property type="protein sequence ID" value="TXB63038.1"/>
    <property type="molecule type" value="Genomic_DNA"/>
</dbReference>